<evidence type="ECO:0000313" key="9">
    <source>
        <dbReference type="EMBL" id="RAK19633.1"/>
    </source>
</evidence>
<dbReference type="InterPro" id="IPR017905">
    <property type="entry name" value="ERV/ALR_sulphydryl_oxidase"/>
</dbReference>
<comment type="caution">
    <text evidence="9">The sequence shown here is derived from an EMBL/GenBank/DDBJ whole genome shotgun (WGS) entry which is preliminary data.</text>
</comment>
<dbReference type="Gene3D" id="1.20.120.310">
    <property type="entry name" value="ERV/ALR sulfhydryl oxidase domain"/>
    <property type="match status" value="1"/>
</dbReference>
<evidence type="ECO:0000256" key="2">
    <source>
        <dbReference type="ARBA" id="ARBA00012512"/>
    </source>
</evidence>
<accession>A0A327YFF7</accession>
<dbReference type="OrthoDB" id="543578at2"/>
<protein>
    <recommendedName>
        <fullName evidence="2">thiol oxidase</fullName>
        <ecNumber evidence="2">1.8.3.2</ecNumber>
    </recommendedName>
</protein>
<organism evidence="9 10">
    <name type="scientific">Salipiger aestuarii</name>
    <dbReference type="NCBI Taxonomy" id="568098"/>
    <lineage>
        <taxon>Bacteria</taxon>
        <taxon>Pseudomonadati</taxon>
        <taxon>Pseudomonadota</taxon>
        <taxon>Alphaproteobacteria</taxon>
        <taxon>Rhodobacterales</taxon>
        <taxon>Roseobacteraceae</taxon>
        <taxon>Salipiger</taxon>
    </lineage>
</organism>
<dbReference type="Proteomes" id="UP000249165">
    <property type="component" value="Unassembled WGS sequence"/>
</dbReference>
<dbReference type="PROSITE" id="PS50222">
    <property type="entry name" value="EF_HAND_2"/>
    <property type="match status" value="1"/>
</dbReference>
<evidence type="ECO:0000259" key="8">
    <source>
        <dbReference type="PROSITE" id="PS51324"/>
    </source>
</evidence>
<evidence type="ECO:0000256" key="6">
    <source>
        <dbReference type="ARBA" id="ARBA00023157"/>
    </source>
</evidence>
<dbReference type="SUPFAM" id="SSF47473">
    <property type="entry name" value="EF-hand"/>
    <property type="match status" value="1"/>
</dbReference>
<evidence type="ECO:0000256" key="3">
    <source>
        <dbReference type="ARBA" id="ARBA00022630"/>
    </source>
</evidence>
<dbReference type="GO" id="GO:0016972">
    <property type="term" value="F:thiol oxidase activity"/>
    <property type="evidence" value="ECO:0007669"/>
    <property type="project" value="UniProtKB-EC"/>
</dbReference>
<dbReference type="SUPFAM" id="SSF69000">
    <property type="entry name" value="FAD-dependent thiol oxidase"/>
    <property type="match status" value="1"/>
</dbReference>
<proteinExistence type="predicted"/>
<sequence length="761" mass="85002">MARMHDYDQIGALWNDWQGAIATRPADPPETILSDVLRTHGTLVSSQEVSFALAGADREASRSAARFTDCMVALLGDPALRLRHAFAAFDADADQTIAKTDLLTVTGAFADTPEEAGLLADEIDADGDGRISLADLVQYLDGAPPPVAQTYRATHVPDHHLGAFPGMPAPSTATAKPHPDHDADAGISPLHLRIGFFRLMQGAAYRSFRENYSANSETHIRARDLPYTIEDFARFTTVTIDYYLALGLITDAACIAEFRRLDEIVQAELDRLHTRVRTWPTIPRTPGMLAAQAKIADERDGLSRRQHLCRAVMELVLSLRLHGLRVDRSGVDALAGHEINRLRHQDLRAETHRNASIPRPWDADTDYRDSWNRVILSDADARIDGAIMPTRFWYDEFMPQLLLCASLITADDLRHARGTTEQDLDTWHAELRAQGAFDRFATDLRDGFAACSFGVKRMLKQAWILTAPYLTGIEKRRERAEFGRDSGFLSEYVAFIDVHLGRNDVATADMRLSFPYYIGPAVWAFLHGSAELIETMPDAVRRRGTDRFAAFFRGFATMYPCPYCRYHLNRYVIRNREVDMYPVEFLLLGRQPGRHDTGITLDDKLATITAPGALRVFLWKLHNAVSSSIARTEPWYHRQPKPLYTSRFWPSIEAEMARSAASGHDAVAIAKVTEIYGITKPAAHLAVLRDELTRALRADDKASVAQTIDRAEGAIADLELAIEEASFLTRKYAYDPAQAGLPPTVDAIQETFARSGVFVER</sequence>
<evidence type="ECO:0000256" key="5">
    <source>
        <dbReference type="ARBA" id="ARBA00023002"/>
    </source>
</evidence>
<feature type="domain" description="ERV/ALR sulfhydryl oxidase" evidence="8">
    <location>
        <begin position="510"/>
        <end position="649"/>
    </location>
</feature>
<evidence type="ECO:0000256" key="1">
    <source>
        <dbReference type="ARBA" id="ARBA00001974"/>
    </source>
</evidence>
<dbReference type="EMBL" id="QLMG01000008">
    <property type="protein sequence ID" value="RAK19633.1"/>
    <property type="molecule type" value="Genomic_DNA"/>
</dbReference>
<keyword evidence="3" id="KW-0285">Flavoprotein</keyword>
<name>A0A327YFF7_9RHOB</name>
<keyword evidence="10" id="KW-1185">Reference proteome</keyword>
<evidence type="ECO:0000259" key="7">
    <source>
        <dbReference type="PROSITE" id="PS50222"/>
    </source>
</evidence>
<gene>
    <name evidence="9" type="ORF">ATI53_100815</name>
</gene>
<dbReference type="InterPro" id="IPR018247">
    <property type="entry name" value="EF_Hand_1_Ca_BS"/>
</dbReference>
<dbReference type="RefSeq" id="WP_111549966.1">
    <property type="nucleotide sequence ID" value="NZ_LIQE01000005.1"/>
</dbReference>
<evidence type="ECO:0000313" key="10">
    <source>
        <dbReference type="Proteomes" id="UP000249165"/>
    </source>
</evidence>
<dbReference type="InterPro" id="IPR036774">
    <property type="entry name" value="ERV/ALR_sulphydryl_oxid_sf"/>
</dbReference>
<keyword evidence="4" id="KW-0274">FAD</keyword>
<dbReference type="AlphaFoldDB" id="A0A327YFF7"/>
<dbReference type="GO" id="GO:0005509">
    <property type="term" value="F:calcium ion binding"/>
    <property type="evidence" value="ECO:0007669"/>
    <property type="project" value="InterPro"/>
</dbReference>
<keyword evidence="5" id="KW-0560">Oxidoreductase</keyword>
<evidence type="ECO:0000256" key="4">
    <source>
        <dbReference type="ARBA" id="ARBA00022827"/>
    </source>
</evidence>
<reference evidence="9 10" key="1">
    <citation type="submission" date="2018-06" db="EMBL/GenBank/DDBJ databases">
        <title>Genomic Encyclopedia of Archaeal and Bacterial Type Strains, Phase II (KMG-II): from individual species to whole genera.</title>
        <authorList>
            <person name="Goeker M."/>
        </authorList>
    </citation>
    <scope>NUCLEOTIDE SEQUENCE [LARGE SCALE GENOMIC DNA]</scope>
    <source>
        <strain evidence="9 10">DSM 22011</strain>
    </source>
</reference>
<keyword evidence="6" id="KW-1015">Disulfide bond</keyword>
<dbReference type="EC" id="1.8.3.2" evidence="2"/>
<dbReference type="PROSITE" id="PS00018">
    <property type="entry name" value="EF_HAND_1"/>
    <property type="match status" value="1"/>
</dbReference>
<dbReference type="PROSITE" id="PS51324">
    <property type="entry name" value="ERV_ALR"/>
    <property type="match status" value="1"/>
</dbReference>
<feature type="domain" description="EF-hand" evidence="7">
    <location>
        <begin position="111"/>
        <end position="146"/>
    </location>
</feature>
<dbReference type="InterPro" id="IPR011992">
    <property type="entry name" value="EF-hand-dom_pair"/>
</dbReference>
<dbReference type="Gene3D" id="1.10.238.10">
    <property type="entry name" value="EF-hand"/>
    <property type="match status" value="1"/>
</dbReference>
<dbReference type="InterPro" id="IPR002048">
    <property type="entry name" value="EF_hand_dom"/>
</dbReference>
<comment type="cofactor">
    <cofactor evidence="1">
        <name>FAD</name>
        <dbReference type="ChEBI" id="CHEBI:57692"/>
    </cofactor>
</comment>